<evidence type="ECO:0000313" key="1">
    <source>
        <dbReference type="EMBL" id="GMH23548.1"/>
    </source>
</evidence>
<protein>
    <submittedName>
        <fullName evidence="1">Uncharacterized protein</fullName>
    </submittedName>
</protein>
<dbReference type="AlphaFoldDB" id="A0AAD3XZM5"/>
<sequence length="160" mass="17333">MLTPGYKASKEPNKQFRQKQYKISNLESGNPLFFPKETKNAEPSLLLHTGKNHTSTKVSNSDESVIPRPQVDIISSLPNSHEAVMDPLGRLSSADLVGERNEVLVSKEKDEVKTFFGSSLNSCPALGLALDRVLLSCSADSLGNAAADVQLILKVEALPD</sequence>
<dbReference type="Proteomes" id="UP001279734">
    <property type="component" value="Unassembled WGS sequence"/>
</dbReference>
<gene>
    <name evidence="1" type="ORF">Nepgr_025391</name>
</gene>
<reference evidence="1" key="1">
    <citation type="submission" date="2023-05" db="EMBL/GenBank/DDBJ databases">
        <title>Nepenthes gracilis genome sequencing.</title>
        <authorList>
            <person name="Fukushima K."/>
        </authorList>
    </citation>
    <scope>NUCLEOTIDE SEQUENCE</scope>
    <source>
        <strain evidence="1">SING2019-196</strain>
    </source>
</reference>
<keyword evidence="2" id="KW-1185">Reference proteome</keyword>
<name>A0AAD3XZM5_NEPGR</name>
<evidence type="ECO:0000313" key="2">
    <source>
        <dbReference type="Proteomes" id="UP001279734"/>
    </source>
</evidence>
<organism evidence="1 2">
    <name type="scientific">Nepenthes gracilis</name>
    <name type="common">Slender pitcher plant</name>
    <dbReference type="NCBI Taxonomy" id="150966"/>
    <lineage>
        <taxon>Eukaryota</taxon>
        <taxon>Viridiplantae</taxon>
        <taxon>Streptophyta</taxon>
        <taxon>Embryophyta</taxon>
        <taxon>Tracheophyta</taxon>
        <taxon>Spermatophyta</taxon>
        <taxon>Magnoliopsida</taxon>
        <taxon>eudicotyledons</taxon>
        <taxon>Gunneridae</taxon>
        <taxon>Pentapetalae</taxon>
        <taxon>Caryophyllales</taxon>
        <taxon>Nepenthaceae</taxon>
        <taxon>Nepenthes</taxon>
    </lineage>
</organism>
<proteinExistence type="predicted"/>
<accession>A0AAD3XZM5</accession>
<comment type="caution">
    <text evidence="1">The sequence shown here is derived from an EMBL/GenBank/DDBJ whole genome shotgun (WGS) entry which is preliminary data.</text>
</comment>
<dbReference type="EMBL" id="BSYO01000026">
    <property type="protein sequence ID" value="GMH23548.1"/>
    <property type="molecule type" value="Genomic_DNA"/>
</dbReference>